<dbReference type="Pfam" id="PF04337">
    <property type="entry name" value="DUF480"/>
    <property type="match status" value="1"/>
</dbReference>
<dbReference type="RefSeq" id="WP_109721377.1">
    <property type="nucleotide sequence ID" value="NZ_QEQK01000016.1"/>
</dbReference>
<dbReference type="AlphaFoldDB" id="A0A383XQN9"/>
<evidence type="ECO:0000313" key="1">
    <source>
        <dbReference type="EMBL" id="PWN54943.1"/>
    </source>
</evidence>
<organism evidence="1 2">
    <name type="scientific">Abyssibacter profundi</name>
    <dbReference type="NCBI Taxonomy" id="2182787"/>
    <lineage>
        <taxon>Bacteria</taxon>
        <taxon>Pseudomonadati</taxon>
        <taxon>Pseudomonadota</taxon>
        <taxon>Gammaproteobacteria</taxon>
        <taxon>Chromatiales</taxon>
        <taxon>Oceanococcaceae</taxon>
        <taxon>Abyssibacter</taxon>
    </lineage>
</organism>
<dbReference type="OrthoDB" id="9784785at2"/>
<dbReference type="PANTHER" id="PTHR38768">
    <property type="entry name" value="UPF0502 PROTEIN YCEH"/>
    <property type="match status" value="1"/>
</dbReference>
<sequence length="211" mass="22988">METPELSPAEARVLAALFEKSITTPNYYPMTVNAIMAASNQKSSRLPVMSLTEGEVGRALTQLAEYRFCSREDSGSRVPKWRQNFKHRLLLKDHSAAILAVLMLRGPQTRSELRSRAEGLRGPGTPAELDAALEFLGDRSEPLILTLPRQPGQKEPRIAHTLCGAPEIPDVAVAPPTPPASRASSASRDELLARVEALEARMQALEDALGN</sequence>
<dbReference type="Gene3D" id="1.10.10.10">
    <property type="entry name" value="Winged helix-like DNA-binding domain superfamily/Winged helix DNA-binding domain"/>
    <property type="match status" value="2"/>
</dbReference>
<proteinExistence type="predicted"/>
<reference evidence="1 2" key="1">
    <citation type="submission" date="2018-05" db="EMBL/GenBank/DDBJ databases">
        <title>Abyssibacter profundi OUC007T gen. nov., sp. nov, a marine bacterium isolated from seawater of the Mariana Trench.</title>
        <authorList>
            <person name="Zhou S."/>
        </authorList>
    </citation>
    <scope>NUCLEOTIDE SEQUENCE [LARGE SCALE GENOMIC DNA]</scope>
    <source>
        <strain evidence="1 2">OUC007</strain>
    </source>
</reference>
<dbReference type="PANTHER" id="PTHR38768:SF1">
    <property type="entry name" value="UPF0502 PROTEIN YCEH"/>
    <property type="match status" value="1"/>
</dbReference>
<evidence type="ECO:0000313" key="2">
    <source>
        <dbReference type="Proteomes" id="UP000251800"/>
    </source>
</evidence>
<dbReference type="SUPFAM" id="SSF46785">
    <property type="entry name" value="Winged helix' DNA-binding domain"/>
    <property type="match status" value="2"/>
</dbReference>
<name>A0A383XQN9_9GAMM</name>
<dbReference type="InterPro" id="IPR036390">
    <property type="entry name" value="WH_DNA-bd_sf"/>
</dbReference>
<gene>
    <name evidence="1" type="ORF">DEH80_15135</name>
</gene>
<comment type="caution">
    <text evidence="1">The sequence shown here is derived from an EMBL/GenBank/DDBJ whole genome shotgun (WGS) entry which is preliminary data.</text>
</comment>
<protein>
    <submittedName>
        <fullName evidence="1">DUF480 domain-containing protein</fullName>
    </submittedName>
</protein>
<keyword evidence="2" id="KW-1185">Reference proteome</keyword>
<dbReference type="InterPro" id="IPR007432">
    <property type="entry name" value="DUF480"/>
</dbReference>
<dbReference type="Proteomes" id="UP000251800">
    <property type="component" value="Unassembled WGS sequence"/>
</dbReference>
<dbReference type="InterPro" id="IPR036388">
    <property type="entry name" value="WH-like_DNA-bd_sf"/>
</dbReference>
<dbReference type="EMBL" id="QEQK01000016">
    <property type="protein sequence ID" value="PWN54943.1"/>
    <property type="molecule type" value="Genomic_DNA"/>
</dbReference>
<accession>A0A383XQN9</accession>